<protein>
    <submittedName>
        <fullName evidence="3">TPR repeat protein</fullName>
    </submittedName>
</protein>
<feature type="signal peptide" evidence="1">
    <location>
        <begin position="1"/>
        <end position="26"/>
    </location>
</feature>
<dbReference type="AlphaFoldDB" id="A0A1Z4JR79"/>
<dbReference type="PROSITE" id="PS51257">
    <property type="entry name" value="PROKAR_LIPOPROTEIN"/>
    <property type="match status" value="1"/>
</dbReference>
<sequence length="827" mass="90730">MVYKLFTRFVQFLLGLALVLACSALSVSFGNNVSASMTAPDELTAEGFTQFNQGNTTAALKLWRAASDSYRQTKNQEGVIGSAINQSLALRSLGQYPQACQVLAQEALQLPSANTLCSKQLRSTEVSSLDLSRIRPNSTQQLAVQHLGIALQLIGDLSNAKLALQSIEKTAAPQRRGEIQLALGNVERAIYSQLRDRVSRSSDSETLGTSTIELKSQAETVLTHYEQAAAIDSSKLKAQINQFSFLADLSQWITTQQEQNNQLPEIVALDQAVRDRIIKLSPIVVQTNFAAFSPIDQVYARLNVVNSLIEQTQVGQSINPAATQLATEALSTAKTLSNPRAISYSLGTLGRLAHQRKDLKTAQSQLSEALSMAESAQASDAAYQWEQELAKIAKQQGNAALALRYYQSAIENLDRVRGNLLPISSDVQLSFREQVEPIYREYMDLLVEQSQSNLSPIIETYNRLRIAEVENFLQCGRLALVPLSQQPQSPDETIFYILNLNRSIGVIVQSALGTQRFYRADADAVQNALNGVTFNLQNVVQNDRVVLPDETILKEYGQTLYDQIIAPAERAGFLAKKGRIAFVLDNTLQGMPVGLLYDGKTYLSQRYPLRLSIGSEIAQDQRSRGRNTLIAALSESSPSLRDRRINQILPPLTNVESEVQAIRSAFPGSEILNQEFTLERLEDKIQQGNYDIIHIATHGQFSSVPDETFVVAWNRLITAPQLSVLLKSRTSAEIDLLVLSACQTAKGDVRSTLGLAGIAAQSGARSTVASLWLVDDAATALLVQNFYRNLAAGQSKAIALQQAQISLQNSPYSNPYFWSAFVLVGAA</sequence>
<keyword evidence="4" id="KW-1185">Reference proteome</keyword>
<keyword evidence="3" id="KW-0614">Plasmid</keyword>
<accession>A0A1Z4JR79</accession>
<dbReference type="InterPro" id="IPR011990">
    <property type="entry name" value="TPR-like_helical_dom_sf"/>
</dbReference>
<evidence type="ECO:0000313" key="3">
    <source>
        <dbReference type="EMBL" id="BAY59219.1"/>
    </source>
</evidence>
<dbReference type="EMBL" id="AP018204">
    <property type="protein sequence ID" value="BAY59219.1"/>
    <property type="molecule type" value="Genomic_DNA"/>
</dbReference>
<dbReference type="PANTHER" id="PTHR10098:SF112">
    <property type="entry name" value="SLR0380 PROTEIN"/>
    <property type="match status" value="1"/>
</dbReference>
<proteinExistence type="predicted"/>
<feature type="chain" id="PRO_5011115919" evidence="1">
    <location>
        <begin position="27"/>
        <end position="827"/>
    </location>
</feature>
<dbReference type="InterPro" id="IPR024983">
    <property type="entry name" value="CHAT_dom"/>
</dbReference>
<evidence type="ECO:0000259" key="2">
    <source>
        <dbReference type="Pfam" id="PF12770"/>
    </source>
</evidence>
<keyword evidence="1" id="KW-0732">Signal</keyword>
<organism evidence="3 4">
    <name type="scientific">Leptolyngbya boryana NIES-2135</name>
    <dbReference type="NCBI Taxonomy" id="1973484"/>
    <lineage>
        <taxon>Bacteria</taxon>
        <taxon>Bacillati</taxon>
        <taxon>Cyanobacteriota</taxon>
        <taxon>Cyanophyceae</taxon>
        <taxon>Leptolyngbyales</taxon>
        <taxon>Leptolyngbyaceae</taxon>
        <taxon>Leptolyngbya group</taxon>
        <taxon>Leptolyngbya</taxon>
    </lineage>
</organism>
<dbReference type="Proteomes" id="UP000217895">
    <property type="component" value="Plasmid Plasmid1 dna"/>
</dbReference>
<geneLocation type="plasmid" evidence="3">
    <name>plasmid1</name>
</geneLocation>
<feature type="domain" description="CHAT" evidence="2">
    <location>
        <begin position="555"/>
        <end position="826"/>
    </location>
</feature>
<reference evidence="3 4" key="1">
    <citation type="submission" date="2017-06" db="EMBL/GenBank/DDBJ databases">
        <title>Genome sequencing of cyanobaciteial culture collection at National Institute for Environmental Studies (NIES).</title>
        <authorList>
            <person name="Hirose Y."/>
            <person name="Shimura Y."/>
            <person name="Fujisawa T."/>
            <person name="Nakamura Y."/>
            <person name="Kawachi M."/>
        </authorList>
    </citation>
    <scope>NUCLEOTIDE SEQUENCE [LARGE SCALE GENOMIC DNA]</scope>
    <source>
        <strain evidence="3 4">NIES-2135</strain>
        <plasmid evidence="4">Plasmid Plasmid1 dna</plasmid>
    </source>
</reference>
<dbReference type="PANTHER" id="PTHR10098">
    <property type="entry name" value="RAPSYN-RELATED"/>
    <property type="match status" value="1"/>
</dbReference>
<dbReference type="SUPFAM" id="SSF48452">
    <property type="entry name" value="TPR-like"/>
    <property type="match status" value="1"/>
</dbReference>
<gene>
    <name evidence="3" type="ORF">NIES2135_60960</name>
</gene>
<evidence type="ECO:0000313" key="4">
    <source>
        <dbReference type="Proteomes" id="UP000217895"/>
    </source>
</evidence>
<dbReference type="Pfam" id="PF12770">
    <property type="entry name" value="CHAT"/>
    <property type="match status" value="1"/>
</dbReference>
<dbReference type="Gene3D" id="1.25.40.10">
    <property type="entry name" value="Tetratricopeptide repeat domain"/>
    <property type="match status" value="2"/>
</dbReference>
<name>A0A1Z4JR79_LEPBY</name>
<evidence type="ECO:0000256" key="1">
    <source>
        <dbReference type="SAM" id="SignalP"/>
    </source>
</evidence>